<dbReference type="GeneID" id="30991634"/>
<feature type="coiled-coil region" evidence="1">
    <location>
        <begin position="856"/>
        <end position="883"/>
    </location>
</feature>
<dbReference type="STRING" id="983966.A0A1E4RVV0"/>
<dbReference type="Gene3D" id="1.20.1170.10">
    <property type="match status" value="1"/>
</dbReference>
<evidence type="ECO:0000256" key="2">
    <source>
        <dbReference type="SAM" id="MobiDB-lite"/>
    </source>
</evidence>
<feature type="compositionally biased region" description="Low complexity" evidence="2">
    <location>
        <begin position="1"/>
        <end position="15"/>
    </location>
</feature>
<evidence type="ECO:0000256" key="1">
    <source>
        <dbReference type="SAM" id="Coils"/>
    </source>
</evidence>
<feature type="compositionally biased region" description="Basic and acidic residues" evidence="2">
    <location>
        <begin position="147"/>
        <end position="162"/>
    </location>
</feature>
<feature type="compositionally biased region" description="Basic and acidic residues" evidence="2">
    <location>
        <begin position="94"/>
        <end position="111"/>
    </location>
</feature>
<dbReference type="InterPro" id="IPR045160">
    <property type="entry name" value="ATG16"/>
</dbReference>
<evidence type="ECO:0000313" key="3">
    <source>
        <dbReference type="EMBL" id="ODV71205.1"/>
    </source>
</evidence>
<feature type="compositionally biased region" description="Polar residues" evidence="2">
    <location>
        <begin position="84"/>
        <end position="93"/>
    </location>
</feature>
<dbReference type="OrthoDB" id="3980439at2759"/>
<evidence type="ECO:0008006" key="5">
    <source>
        <dbReference type="Google" id="ProtNLM"/>
    </source>
</evidence>
<proteinExistence type="predicted"/>
<reference evidence="3 4" key="1">
    <citation type="journal article" date="2016" name="Proc. Natl. Acad. Sci. U.S.A.">
        <title>Comparative genomics of biotechnologically important yeasts.</title>
        <authorList>
            <person name="Riley R."/>
            <person name="Haridas S."/>
            <person name="Wolfe K.H."/>
            <person name="Lopes M.R."/>
            <person name="Hittinger C.T."/>
            <person name="Goeker M."/>
            <person name="Salamov A.A."/>
            <person name="Wisecaver J.H."/>
            <person name="Long T.M."/>
            <person name="Calvey C.H."/>
            <person name="Aerts A.L."/>
            <person name="Barry K.W."/>
            <person name="Choi C."/>
            <person name="Clum A."/>
            <person name="Coughlan A.Y."/>
            <person name="Deshpande S."/>
            <person name="Douglass A.P."/>
            <person name="Hanson S.J."/>
            <person name="Klenk H.-P."/>
            <person name="LaButti K.M."/>
            <person name="Lapidus A."/>
            <person name="Lindquist E.A."/>
            <person name="Lipzen A.M."/>
            <person name="Meier-Kolthoff J.P."/>
            <person name="Ohm R.A."/>
            <person name="Otillar R.P."/>
            <person name="Pangilinan J.L."/>
            <person name="Peng Y."/>
            <person name="Rokas A."/>
            <person name="Rosa C.A."/>
            <person name="Scheuner C."/>
            <person name="Sibirny A.A."/>
            <person name="Slot J.C."/>
            <person name="Stielow J.B."/>
            <person name="Sun H."/>
            <person name="Kurtzman C.P."/>
            <person name="Blackwell M."/>
            <person name="Grigoriev I.V."/>
            <person name="Jeffries T.W."/>
        </authorList>
    </citation>
    <scope>NUCLEOTIDE SEQUENCE [LARGE SCALE GENOMIC DNA]</scope>
    <source>
        <strain evidence="4">ATCC 18201 / CBS 1600 / BCRC 20928 / JCM 3617 / NBRC 0987 / NRRL Y-1542</strain>
    </source>
</reference>
<name>A0A1E4RVV0_CYBJN</name>
<sequence>METELSSLRSNESLSDMTNELRGLEIAEKGGEDMDHGDVGSVPTTHLGFEEEFDDDEENEFLNSSSFLSNSQIIRSTNVANFNPTVRNTLQSPTRRDDQARHEPDLSKGEEGLSTQQGFDQGGEGEDFNNEEIGIYDHNEISVFPSDDEKSTRFIDIDDPRSTPKLPKMHPNFTPWRNLRPTSSIRVKETRNEPSIDYVQSLFESDAPLFEANSPARSVSLFDIASNDGTSGSNAAAATSTVEMEDLRKQITNYKLQQRILTEVIREILKLSGNGDQLKSELMQRIENENVLLMAERDNVKDSIKKEENETLTKYNEKVKELVDLKGDLISMKNVNEELQSTLEGYKSHINAQEETINNQYTNIEVWTKLCDEILEILLQYIDGDSAKAMQRVRSGTLSITTALNVIKFSIDELGQKILSISKDLKAGDENERTLPIMHEFYAKLTNVKQTEEKLKTLWNTQSTLVSSLRSEVSKLRRDSEDNGRYVTNLRKLLNEKRLKISSLNEYIKELESQIEQLKDEDGFDSSRETQLLKNRLTILKTNHAKEVEALKDSIAHLTIELEQNKGNIELEHELSRKRRQITDLESQISSLQSQLSDRTRDMDSAVDSLKRTLQTTREEYDSLLRECNHLKSKLKDAQDREDAKEKEYRRKLEHAAKELNLAVMKQRALAAEKSKLRFSLEDCKRERSALTLNNNTLSEKVDRLSYDLSSLTNYEVGFKSLLDLQVHHLRNMLDDFEAVLERSSYIQAKQKLDKLLDSNLDFEMTHSIVRSLFAFFENAMGSLIEDHKNMLMNNHEEELANENADLHQQVETLQQELQWYYENANVDQDSPRTKLRISDLEKKRKAERERRQVEFRESQILVRKLEDENRSLKEKLASLSTK</sequence>
<dbReference type="GO" id="GO:0000045">
    <property type="term" value="P:autophagosome assembly"/>
    <property type="evidence" value="ECO:0007669"/>
    <property type="project" value="InterPro"/>
</dbReference>
<protein>
    <recommendedName>
        <fullName evidence="5">Mto2p-binding domain-containing protein</fullName>
    </recommendedName>
</protein>
<dbReference type="OMA" id="RKYNTER"/>
<feature type="region of interest" description="Disordered" evidence="2">
    <location>
        <begin position="84"/>
        <end position="177"/>
    </location>
</feature>
<dbReference type="AlphaFoldDB" id="A0A1E4RVV0"/>
<feature type="coiled-coil region" evidence="1">
    <location>
        <begin position="283"/>
        <end position="356"/>
    </location>
</feature>
<dbReference type="RefSeq" id="XP_020068244.1">
    <property type="nucleotide sequence ID" value="XM_020217238.1"/>
</dbReference>
<evidence type="ECO:0000313" key="4">
    <source>
        <dbReference type="Proteomes" id="UP000094389"/>
    </source>
</evidence>
<dbReference type="PANTHER" id="PTHR19878">
    <property type="entry name" value="AUTOPHAGY PROTEIN 16-LIKE"/>
    <property type="match status" value="1"/>
</dbReference>
<feature type="compositionally biased region" description="Acidic residues" evidence="2">
    <location>
        <begin position="50"/>
        <end position="59"/>
    </location>
</feature>
<feature type="coiled-coil region" evidence="1">
    <location>
        <begin position="793"/>
        <end position="824"/>
    </location>
</feature>
<dbReference type="PANTHER" id="PTHR19878:SF8">
    <property type="entry name" value="AUTOPHAGY-RELATED 16, ISOFORM F"/>
    <property type="match status" value="1"/>
</dbReference>
<dbReference type="Proteomes" id="UP000094389">
    <property type="component" value="Unassembled WGS sequence"/>
</dbReference>
<feature type="region of interest" description="Disordered" evidence="2">
    <location>
        <begin position="1"/>
        <end position="59"/>
    </location>
</feature>
<feature type="coiled-coil region" evidence="1">
    <location>
        <begin position="494"/>
        <end position="521"/>
    </location>
</feature>
<accession>A0A1E4RVV0</accession>
<keyword evidence="4" id="KW-1185">Reference proteome</keyword>
<keyword evidence="1" id="KW-0175">Coiled coil</keyword>
<organism evidence="3 4">
    <name type="scientific">Cyberlindnera jadinii (strain ATCC 18201 / CBS 1600 / BCRC 20928 / JCM 3617 / NBRC 0987 / NRRL Y-1542)</name>
    <name type="common">Torula yeast</name>
    <name type="synonym">Candida utilis</name>
    <dbReference type="NCBI Taxonomy" id="983966"/>
    <lineage>
        <taxon>Eukaryota</taxon>
        <taxon>Fungi</taxon>
        <taxon>Dikarya</taxon>
        <taxon>Ascomycota</taxon>
        <taxon>Saccharomycotina</taxon>
        <taxon>Saccharomycetes</taxon>
        <taxon>Phaffomycetales</taxon>
        <taxon>Phaffomycetaceae</taxon>
        <taxon>Cyberlindnera</taxon>
    </lineage>
</organism>
<dbReference type="EMBL" id="KV453943">
    <property type="protein sequence ID" value="ODV71205.1"/>
    <property type="molecule type" value="Genomic_DNA"/>
</dbReference>
<feature type="coiled-coil region" evidence="1">
    <location>
        <begin position="548"/>
        <end position="648"/>
    </location>
</feature>
<feature type="compositionally biased region" description="Basic and acidic residues" evidence="2">
    <location>
        <begin position="22"/>
        <end position="38"/>
    </location>
</feature>
<gene>
    <name evidence="3" type="ORF">CYBJADRAFT_186904</name>
</gene>